<dbReference type="Proteomes" id="UP000218102">
    <property type="component" value="Unassembled WGS sequence"/>
</dbReference>
<name>A0A2A3M155_PSEDL</name>
<dbReference type="RefSeq" id="WP_023383768.1">
    <property type="nucleotide sequence ID" value="NZ_NTME01000022.1"/>
</dbReference>
<protein>
    <submittedName>
        <fullName evidence="1">Uncharacterized protein</fullName>
    </submittedName>
</protein>
<proteinExistence type="predicted"/>
<gene>
    <name evidence="1" type="ORF">CMV24_19535</name>
</gene>
<comment type="caution">
    <text evidence="1">The sequence shown here is derived from an EMBL/GenBank/DDBJ whole genome shotgun (WGS) entry which is preliminary data.</text>
</comment>
<accession>A0A2A3M155</accession>
<reference evidence="1 2" key="1">
    <citation type="submission" date="2017-09" db="EMBL/GenBank/DDBJ databases">
        <authorList>
            <person name="Ehlers B."/>
            <person name="Leendertz F.H."/>
        </authorList>
    </citation>
    <scope>NUCLEOTIDE SEQUENCE [LARGE SCALE GENOMIC DNA]</scope>
    <source>
        <strain evidence="1 2">DJ-1</strain>
    </source>
</reference>
<organism evidence="1 2">
    <name type="scientific">Pseudomonas plecoglossicida</name>
    <dbReference type="NCBI Taxonomy" id="70775"/>
    <lineage>
        <taxon>Bacteria</taxon>
        <taxon>Pseudomonadati</taxon>
        <taxon>Pseudomonadota</taxon>
        <taxon>Gammaproteobacteria</taxon>
        <taxon>Pseudomonadales</taxon>
        <taxon>Pseudomonadaceae</taxon>
        <taxon>Pseudomonas</taxon>
    </lineage>
</organism>
<dbReference type="EMBL" id="NTME01000022">
    <property type="protein sequence ID" value="PBJ93870.1"/>
    <property type="molecule type" value="Genomic_DNA"/>
</dbReference>
<dbReference type="AlphaFoldDB" id="A0A2A3M155"/>
<evidence type="ECO:0000313" key="2">
    <source>
        <dbReference type="Proteomes" id="UP000218102"/>
    </source>
</evidence>
<evidence type="ECO:0000313" key="1">
    <source>
        <dbReference type="EMBL" id="PBJ93870.1"/>
    </source>
</evidence>
<sequence>MNTRTPIAKMGKTINAAEVEFKVARSFYKVEVPAGTRCCYLAGGTNGGRWVVDDLSFLNPNSAVYHDADHYGIPVPETNVIEDPRRT</sequence>